<feature type="compositionally biased region" description="Basic and acidic residues" evidence="1">
    <location>
        <begin position="205"/>
        <end position="223"/>
    </location>
</feature>
<feature type="region of interest" description="Disordered" evidence="1">
    <location>
        <begin position="347"/>
        <end position="424"/>
    </location>
</feature>
<dbReference type="Proteomes" id="UP000887116">
    <property type="component" value="Unassembled WGS sequence"/>
</dbReference>
<organism evidence="2 3">
    <name type="scientific">Trichonephila clavata</name>
    <name type="common">Joro spider</name>
    <name type="synonym">Nephila clavata</name>
    <dbReference type="NCBI Taxonomy" id="2740835"/>
    <lineage>
        <taxon>Eukaryota</taxon>
        <taxon>Metazoa</taxon>
        <taxon>Ecdysozoa</taxon>
        <taxon>Arthropoda</taxon>
        <taxon>Chelicerata</taxon>
        <taxon>Arachnida</taxon>
        <taxon>Araneae</taxon>
        <taxon>Araneomorphae</taxon>
        <taxon>Entelegynae</taxon>
        <taxon>Araneoidea</taxon>
        <taxon>Nephilidae</taxon>
        <taxon>Trichonephila</taxon>
    </lineage>
</organism>
<evidence type="ECO:0000313" key="3">
    <source>
        <dbReference type="Proteomes" id="UP000887116"/>
    </source>
</evidence>
<comment type="caution">
    <text evidence="2">The sequence shown here is derived from an EMBL/GenBank/DDBJ whole genome shotgun (WGS) entry which is preliminary data.</text>
</comment>
<accession>A0A8X6LT20</accession>
<feature type="compositionally biased region" description="Polar residues" evidence="1">
    <location>
        <begin position="399"/>
        <end position="424"/>
    </location>
</feature>
<evidence type="ECO:0000256" key="1">
    <source>
        <dbReference type="SAM" id="MobiDB-lite"/>
    </source>
</evidence>
<dbReference type="AlphaFoldDB" id="A0A8X6LT20"/>
<evidence type="ECO:0000313" key="2">
    <source>
        <dbReference type="EMBL" id="GFR20965.1"/>
    </source>
</evidence>
<proteinExistence type="predicted"/>
<sequence length="424" mass="46257">MVAVFRRNTGAELRDLEKIREFSISLNKKKSFRSISTKGTSIDACRRGLSFRTSFMKLDPLFRELFENVAFRHRDLEKSAKFRKNSFAYKTETCAVTNSNLISPGRSRREEPENVFLRILAPNPGPRGGGPRKRSRAPRSLTGVPGPTRNLSRVELDEGRVPSDFRSPAYTGGPFRKRGPRSPSEDRGPETCGNFGLPIWNSCSPRRDRPDSGFPGRSRERSRLYSGKSASPLAAKRCISALSRQVSGIREKEKCVREAPEVPRRTSARSDPGVDRSAPCPDFSHSFPWARTPGSLFFSTPGSRGGPPAESSKKESRSQLVFECVSDGLEIGKKAPLRAPARKSCGCIGKRTRNSERGHPVPPGVRISSFPDGRGGPSRHVGVIGKRGAPEATRGAALSLSSTGRTVSSAFRESSTPSGASGNL</sequence>
<feature type="compositionally biased region" description="Basic and acidic residues" evidence="1">
    <location>
        <begin position="152"/>
        <end position="163"/>
    </location>
</feature>
<feature type="region of interest" description="Disordered" evidence="1">
    <location>
        <begin position="298"/>
        <end position="317"/>
    </location>
</feature>
<reference evidence="2" key="1">
    <citation type="submission" date="2020-07" db="EMBL/GenBank/DDBJ databases">
        <title>Multicomponent nature underlies the extraordinary mechanical properties of spider dragline silk.</title>
        <authorList>
            <person name="Kono N."/>
            <person name="Nakamura H."/>
            <person name="Mori M."/>
            <person name="Yoshida Y."/>
            <person name="Ohtoshi R."/>
            <person name="Malay A.D."/>
            <person name="Moran D.A.P."/>
            <person name="Tomita M."/>
            <person name="Numata K."/>
            <person name="Arakawa K."/>
        </authorList>
    </citation>
    <scope>NUCLEOTIDE SEQUENCE</scope>
</reference>
<feature type="region of interest" description="Disordered" evidence="1">
    <location>
        <begin position="203"/>
        <end position="228"/>
    </location>
</feature>
<protein>
    <submittedName>
        <fullName evidence="2">Uncharacterized protein</fullName>
    </submittedName>
</protein>
<name>A0A8X6LT20_TRICU</name>
<feature type="region of interest" description="Disordered" evidence="1">
    <location>
        <begin position="119"/>
        <end position="191"/>
    </location>
</feature>
<dbReference type="EMBL" id="BMAO01008113">
    <property type="protein sequence ID" value="GFR20965.1"/>
    <property type="molecule type" value="Genomic_DNA"/>
</dbReference>
<keyword evidence="3" id="KW-1185">Reference proteome</keyword>
<gene>
    <name evidence="2" type="ORF">TNCT_20211</name>
</gene>
<feature type="region of interest" description="Disordered" evidence="1">
    <location>
        <begin position="257"/>
        <end position="279"/>
    </location>
</feature>